<dbReference type="PANTHER" id="PTHR43311">
    <property type="entry name" value="GLUTAMATE--TRNA LIGASE"/>
    <property type="match status" value="1"/>
</dbReference>
<proteinExistence type="inferred from homology"/>
<evidence type="ECO:0000259" key="8">
    <source>
        <dbReference type="Pfam" id="PF00749"/>
    </source>
</evidence>
<dbReference type="Pfam" id="PF00749">
    <property type="entry name" value="tRNA-synt_1c"/>
    <property type="match status" value="1"/>
</dbReference>
<dbReference type="AlphaFoldDB" id="A0A1G6XUM7"/>
<evidence type="ECO:0000256" key="7">
    <source>
        <dbReference type="RuleBase" id="RU363037"/>
    </source>
</evidence>
<dbReference type="GO" id="GO:0004818">
    <property type="term" value="F:glutamate-tRNA ligase activity"/>
    <property type="evidence" value="ECO:0007669"/>
    <property type="project" value="TreeGrafter"/>
</dbReference>
<dbReference type="SUPFAM" id="SSF52374">
    <property type="entry name" value="Nucleotidylyl transferase"/>
    <property type="match status" value="1"/>
</dbReference>
<dbReference type="NCBIfam" id="NF004315">
    <property type="entry name" value="PRK05710.1-4"/>
    <property type="match status" value="1"/>
</dbReference>
<reference evidence="9 10" key="1">
    <citation type="submission" date="2016-10" db="EMBL/GenBank/DDBJ databases">
        <authorList>
            <person name="de Groot N.N."/>
        </authorList>
    </citation>
    <scope>NUCLEOTIDE SEQUENCE [LARGE SCALE GENOMIC DNA]</scope>
    <source>
        <strain evidence="9 10">CGMCC 1.9109</strain>
    </source>
</reference>
<keyword evidence="5 7" id="KW-0067">ATP-binding</keyword>
<name>A0A1G6XUM7_9PROT</name>
<keyword evidence="10" id="KW-1185">Reference proteome</keyword>
<evidence type="ECO:0000256" key="2">
    <source>
        <dbReference type="ARBA" id="ARBA00022723"/>
    </source>
</evidence>
<dbReference type="OrthoDB" id="9807503at2"/>
<dbReference type="InterPro" id="IPR049940">
    <property type="entry name" value="GluQ/Sye"/>
</dbReference>
<evidence type="ECO:0000313" key="10">
    <source>
        <dbReference type="Proteomes" id="UP000183685"/>
    </source>
</evidence>
<dbReference type="Gene3D" id="3.40.50.620">
    <property type="entry name" value="HUPs"/>
    <property type="match status" value="1"/>
</dbReference>
<dbReference type="PRINTS" id="PR00987">
    <property type="entry name" value="TRNASYNTHGLU"/>
</dbReference>
<keyword evidence="4" id="KW-0862">Zinc</keyword>
<dbReference type="GO" id="GO:0005829">
    <property type="term" value="C:cytosol"/>
    <property type="evidence" value="ECO:0007669"/>
    <property type="project" value="TreeGrafter"/>
</dbReference>
<dbReference type="Proteomes" id="UP000183685">
    <property type="component" value="Unassembled WGS sequence"/>
</dbReference>
<dbReference type="InterPro" id="IPR020058">
    <property type="entry name" value="Glu/Gln-tRNA-synth_Ib_cat-dom"/>
</dbReference>
<evidence type="ECO:0000313" key="9">
    <source>
        <dbReference type="EMBL" id="SDD81107.1"/>
    </source>
</evidence>
<protein>
    <submittedName>
        <fullName evidence="9">Glutamyl-Q tRNA(Asp) synthetase</fullName>
    </submittedName>
</protein>
<comment type="similarity">
    <text evidence="7">Belongs to the class-I aminoacyl-tRNA synthetase family.</text>
</comment>
<keyword evidence="3 7" id="KW-0547">Nucleotide-binding</keyword>
<evidence type="ECO:0000256" key="1">
    <source>
        <dbReference type="ARBA" id="ARBA00022598"/>
    </source>
</evidence>
<accession>A0A1G6XUM7</accession>
<keyword evidence="2" id="KW-0479">Metal-binding</keyword>
<keyword evidence="6 7" id="KW-0030">Aminoacyl-tRNA synthetase</keyword>
<evidence type="ECO:0000256" key="5">
    <source>
        <dbReference type="ARBA" id="ARBA00022840"/>
    </source>
</evidence>
<dbReference type="EMBL" id="FNAK01000003">
    <property type="protein sequence ID" value="SDD81107.1"/>
    <property type="molecule type" value="Genomic_DNA"/>
</dbReference>
<dbReference type="PANTHER" id="PTHR43311:SF1">
    <property type="entry name" value="GLUTAMYL-Q TRNA(ASP) SYNTHETASE"/>
    <property type="match status" value="1"/>
</dbReference>
<feature type="domain" description="Glutamyl/glutaminyl-tRNA synthetase class Ib catalytic" evidence="8">
    <location>
        <begin position="8"/>
        <end position="280"/>
    </location>
</feature>
<gene>
    <name evidence="9" type="ORF">SAMN04488071_1345</name>
</gene>
<evidence type="ECO:0000256" key="4">
    <source>
        <dbReference type="ARBA" id="ARBA00022833"/>
    </source>
</evidence>
<evidence type="ECO:0000256" key="6">
    <source>
        <dbReference type="ARBA" id="ARBA00023146"/>
    </source>
</evidence>
<organism evidence="9 10">
    <name type="scientific">Kordiimonas lacus</name>
    <dbReference type="NCBI Taxonomy" id="637679"/>
    <lineage>
        <taxon>Bacteria</taxon>
        <taxon>Pseudomonadati</taxon>
        <taxon>Pseudomonadota</taxon>
        <taxon>Alphaproteobacteria</taxon>
        <taxon>Kordiimonadales</taxon>
        <taxon>Kordiimonadaceae</taxon>
        <taxon>Kordiimonas</taxon>
    </lineage>
</organism>
<keyword evidence="1 7" id="KW-0436">Ligase</keyword>
<evidence type="ECO:0000256" key="3">
    <source>
        <dbReference type="ARBA" id="ARBA00022741"/>
    </source>
</evidence>
<dbReference type="STRING" id="637679.GCA_001550055_01026"/>
<sequence length="282" mass="31449">MNTTPRQLVTRFAPSPTGRLHKGHAYSALLAYRRAQEAGGRFLLRIEDIDTVRCRNEFVGGIFEDLTWLGLDWEEPVRRQSEHFGDYQNALDRLKAMGLVYPCFCTRKDISREIDASESAPHGPDGPIYPGICRGRDDASTLLAEGTPHAWRLDLAKALAHIGEPLVWQDELKGEVTATPDELGDVVLARKDTPTSYHLSVVVDDALQGITHIIRGEDLFHATHIHIVLQKLLGYPTPVYHHHGLLLDERGERFAKRNKSVTLESLRESGVDPADLLAALGL</sequence>
<dbReference type="InterPro" id="IPR000924">
    <property type="entry name" value="Glu/Gln-tRNA-synth"/>
</dbReference>
<dbReference type="GO" id="GO:0006424">
    <property type="term" value="P:glutamyl-tRNA aminoacylation"/>
    <property type="evidence" value="ECO:0007669"/>
    <property type="project" value="TreeGrafter"/>
</dbReference>
<dbReference type="GO" id="GO:0005524">
    <property type="term" value="F:ATP binding"/>
    <property type="evidence" value="ECO:0007669"/>
    <property type="project" value="UniProtKB-KW"/>
</dbReference>
<dbReference type="InterPro" id="IPR014729">
    <property type="entry name" value="Rossmann-like_a/b/a_fold"/>
</dbReference>
<keyword evidence="7" id="KW-0648">Protein biosynthesis</keyword>
<dbReference type="RefSeq" id="WP_068301747.1">
    <property type="nucleotide sequence ID" value="NZ_FNAK01000003.1"/>
</dbReference>